<keyword evidence="3" id="KW-1185">Reference proteome</keyword>
<dbReference type="EMBL" id="JASCZI010151990">
    <property type="protein sequence ID" value="MED6175103.1"/>
    <property type="molecule type" value="Genomic_DNA"/>
</dbReference>
<evidence type="ECO:0000313" key="2">
    <source>
        <dbReference type="EMBL" id="MED6175103.1"/>
    </source>
</evidence>
<comment type="caution">
    <text evidence="2">The sequence shown here is derived from an EMBL/GenBank/DDBJ whole genome shotgun (WGS) entry which is preliminary data.</text>
</comment>
<feature type="compositionally biased region" description="Polar residues" evidence="1">
    <location>
        <begin position="99"/>
        <end position="109"/>
    </location>
</feature>
<name>A0ABU6VSI2_9FABA</name>
<sequence length="109" mass="12663">MVGTRRDNKHLVEHETRYRVMYDFDSRDEVVQGAKVVQEVEQCLFSVVSKVRDPLAEIMMPKCNEVEDDRGRIVRIEEVESKGEWVPETVGEHEMLKPNETSSGNQELE</sequence>
<reference evidence="2 3" key="1">
    <citation type="journal article" date="2023" name="Plants (Basel)">
        <title>Bridging the Gap: Combining Genomics and Transcriptomics Approaches to Understand Stylosanthes scabra, an Orphan Legume from the Brazilian Caatinga.</title>
        <authorList>
            <person name="Ferreira-Neto J.R.C."/>
            <person name="da Silva M.D."/>
            <person name="Binneck E."/>
            <person name="de Melo N.F."/>
            <person name="da Silva R.H."/>
            <person name="de Melo A.L.T.M."/>
            <person name="Pandolfi V."/>
            <person name="Bustamante F.O."/>
            <person name="Brasileiro-Vidal A.C."/>
            <person name="Benko-Iseppon A.M."/>
        </authorList>
    </citation>
    <scope>NUCLEOTIDE SEQUENCE [LARGE SCALE GENOMIC DNA]</scope>
    <source>
        <tissue evidence="2">Leaves</tissue>
    </source>
</reference>
<feature type="region of interest" description="Disordered" evidence="1">
    <location>
        <begin position="87"/>
        <end position="109"/>
    </location>
</feature>
<accession>A0ABU6VSI2</accession>
<proteinExistence type="predicted"/>
<dbReference type="Proteomes" id="UP001341840">
    <property type="component" value="Unassembled WGS sequence"/>
</dbReference>
<evidence type="ECO:0000313" key="3">
    <source>
        <dbReference type="Proteomes" id="UP001341840"/>
    </source>
</evidence>
<evidence type="ECO:0000256" key="1">
    <source>
        <dbReference type="SAM" id="MobiDB-lite"/>
    </source>
</evidence>
<protein>
    <submittedName>
        <fullName evidence="2">Uncharacterized protein</fullName>
    </submittedName>
</protein>
<organism evidence="2 3">
    <name type="scientific">Stylosanthes scabra</name>
    <dbReference type="NCBI Taxonomy" id="79078"/>
    <lineage>
        <taxon>Eukaryota</taxon>
        <taxon>Viridiplantae</taxon>
        <taxon>Streptophyta</taxon>
        <taxon>Embryophyta</taxon>
        <taxon>Tracheophyta</taxon>
        <taxon>Spermatophyta</taxon>
        <taxon>Magnoliopsida</taxon>
        <taxon>eudicotyledons</taxon>
        <taxon>Gunneridae</taxon>
        <taxon>Pentapetalae</taxon>
        <taxon>rosids</taxon>
        <taxon>fabids</taxon>
        <taxon>Fabales</taxon>
        <taxon>Fabaceae</taxon>
        <taxon>Papilionoideae</taxon>
        <taxon>50 kb inversion clade</taxon>
        <taxon>dalbergioids sensu lato</taxon>
        <taxon>Dalbergieae</taxon>
        <taxon>Pterocarpus clade</taxon>
        <taxon>Stylosanthes</taxon>
    </lineage>
</organism>
<gene>
    <name evidence="2" type="ORF">PIB30_075281</name>
</gene>
<feature type="compositionally biased region" description="Basic and acidic residues" evidence="1">
    <location>
        <begin position="87"/>
        <end position="97"/>
    </location>
</feature>